<evidence type="ECO:0000256" key="3">
    <source>
        <dbReference type="ARBA" id="ARBA00006849"/>
    </source>
</evidence>
<dbReference type="AlphaFoldDB" id="A0A1W9I505"/>
<dbReference type="InterPro" id="IPR016208">
    <property type="entry name" value="Ald_Oxase/xanthine_DH-like"/>
</dbReference>
<dbReference type="RefSeq" id="WP_376802765.1">
    <property type="nucleotide sequence ID" value="NZ_DBNB01000023.1"/>
</dbReference>
<feature type="domain" description="Aldehyde oxidase/xanthine dehydrogenase a/b hammerhead" evidence="11">
    <location>
        <begin position="32"/>
        <end position="140"/>
    </location>
</feature>
<evidence type="ECO:0000256" key="1">
    <source>
        <dbReference type="ARBA" id="ARBA00001924"/>
    </source>
</evidence>
<gene>
    <name evidence="12" type="ORF">A4S15_03970</name>
</gene>
<dbReference type="InterPro" id="IPR036856">
    <property type="entry name" value="Ald_Oxase/Xan_DH_a/b_sf"/>
</dbReference>
<dbReference type="SUPFAM" id="SSF56003">
    <property type="entry name" value="Molybdenum cofactor-binding domain"/>
    <property type="match status" value="1"/>
</dbReference>
<evidence type="ECO:0000313" key="13">
    <source>
        <dbReference type="Proteomes" id="UP000192872"/>
    </source>
</evidence>
<dbReference type="PANTHER" id="PTHR45444:SF3">
    <property type="entry name" value="XANTHINE DEHYDROGENASE"/>
    <property type="match status" value="1"/>
</dbReference>
<dbReference type="GO" id="GO:0051537">
    <property type="term" value="F:2 iron, 2 sulfur cluster binding"/>
    <property type="evidence" value="ECO:0007669"/>
    <property type="project" value="UniProtKB-KW"/>
</dbReference>
<name>A0A1W9I505_9HYPH</name>
<keyword evidence="6" id="KW-0560">Oxidoreductase</keyword>
<keyword evidence="7" id="KW-0408">Iron</keyword>
<organism evidence="12 13">
    <name type="scientific">Candidatus Raskinella chloraquaticus</name>
    <dbReference type="NCBI Taxonomy" id="1951219"/>
    <lineage>
        <taxon>Bacteria</taxon>
        <taxon>Pseudomonadati</taxon>
        <taxon>Pseudomonadota</taxon>
        <taxon>Alphaproteobacteria</taxon>
        <taxon>Hyphomicrobiales</taxon>
        <taxon>Phreatobacteraceae</taxon>
        <taxon>Candidatus Raskinella</taxon>
    </lineage>
</organism>
<evidence type="ECO:0000256" key="8">
    <source>
        <dbReference type="ARBA" id="ARBA00023014"/>
    </source>
</evidence>
<evidence type="ECO:0000256" key="4">
    <source>
        <dbReference type="ARBA" id="ARBA00022714"/>
    </source>
</evidence>
<dbReference type="Pfam" id="PF02738">
    <property type="entry name" value="MoCoBD_1"/>
    <property type="match status" value="1"/>
</dbReference>
<dbReference type="SMART" id="SM01008">
    <property type="entry name" value="Ald_Xan_dh_C"/>
    <property type="match status" value="1"/>
</dbReference>
<dbReference type="GO" id="GO:0005506">
    <property type="term" value="F:iron ion binding"/>
    <property type="evidence" value="ECO:0007669"/>
    <property type="project" value="InterPro"/>
</dbReference>
<comment type="similarity">
    <text evidence="3">Belongs to the xanthine dehydrogenase family.</text>
</comment>
<evidence type="ECO:0000256" key="5">
    <source>
        <dbReference type="ARBA" id="ARBA00022723"/>
    </source>
</evidence>
<comment type="cofactor">
    <cofactor evidence="2">
        <name>FAD</name>
        <dbReference type="ChEBI" id="CHEBI:57692"/>
    </cofactor>
</comment>
<evidence type="ECO:0000256" key="2">
    <source>
        <dbReference type="ARBA" id="ARBA00001974"/>
    </source>
</evidence>
<evidence type="ECO:0000256" key="6">
    <source>
        <dbReference type="ARBA" id="ARBA00023002"/>
    </source>
</evidence>
<dbReference type="InterPro" id="IPR008274">
    <property type="entry name" value="AldOxase/xan_DH_MoCoBD1"/>
</dbReference>
<keyword evidence="4" id="KW-0001">2Fe-2S</keyword>
<evidence type="ECO:0000313" key="12">
    <source>
        <dbReference type="EMBL" id="OQW54759.1"/>
    </source>
</evidence>
<comment type="cofactor">
    <cofactor evidence="10">
        <name>Mo-molybdopterin cytosine dinucleotide</name>
        <dbReference type="ChEBI" id="CHEBI:71308"/>
    </cofactor>
</comment>
<dbReference type="Proteomes" id="UP000192872">
    <property type="component" value="Unassembled WGS sequence"/>
</dbReference>
<dbReference type="NCBIfam" id="TIGR02965">
    <property type="entry name" value="xanthine_xdhB"/>
    <property type="match status" value="1"/>
</dbReference>
<protein>
    <submittedName>
        <fullName evidence="12">Xanthine dehydrogenase molybdopterin binding subunit</fullName>
    </submittedName>
</protein>
<keyword evidence="5" id="KW-0479">Metal-binding</keyword>
<evidence type="ECO:0000256" key="10">
    <source>
        <dbReference type="ARBA" id="ARBA00053029"/>
    </source>
</evidence>
<dbReference type="GO" id="GO:0016491">
    <property type="term" value="F:oxidoreductase activity"/>
    <property type="evidence" value="ECO:0007669"/>
    <property type="project" value="UniProtKB-KW"/>
</dbReference>
<dbReference type="InterPro" id="IPR046867">
    <property type="entry name" value="AldOxase/xan_DH_MoCoBD2"/>
</dbReference>
<accession>A0A1W9I505</accession>
<dbReference type="EMBL" id="LWDL01000001">
    <property type="protein sequence ID" value="OQW54759.1"/>
    <property type="molecule type" value="Genomic_DNA"/>
</dbReference>
<dbReference type="GO" id="GO:0030151">
    <property type="term" value="F:molybdenum ion binding"/>
    <property type="evidence" value="ECO:0007669"/>
    <property type="project" value="InterPro"/>
</dbReference>
<dbReference type="PANTHER" id="PTHR45444">
    <property type="entry name" value="XANTHINE DEHYDROGENASE"/>
    <property type="match status" value="1"/>
</dbReference>
<evidence type="ECO:0000259" key="11">
    <source>
        <dbReference type="SMART" id="SM01008"/>
    </source>
</evidence>
<dbReference type="Pfam" id="PF01315">
    <property type="entry name" value="Ald_Xan_dh_C"/>
    <property type="match status" value="1"/>
</dbReference>
<reference evidence="12 13" key="1">
    <citation type="journal article" date="2017" name="Water Res.">
        <title>Comammox in drinking water systems.</title>
        <authorList>
            <person name="Wang Y."/>
            <person name="Ma L."/>
            <person name="Mao Y."/>
            <person name="Jiang X."/>
            <person name="Xia Y."/>
            <person name="Yu K."/>
            <person name="Li B."/>
            <person name="Zhang T."/>
        </authorList>
    </citation>
    <scope>NUCLEOTIDE SEQUENCE [LARGE SCALE GENOMIC DNA]</scope>
    <source>
        <strain evidence="12">SG_bin8</strain>
    </source>
</reference>
<proteinExistence type="inferred from homology"/>
<dbReference type="InterPro" id="IPR037165">
    <property type="entry name" value="AldOxase/xan_DH_Mopterin-bd_sf"/>
</dbReference>
<dbReference type="InterPro" id="IPR000674">
    <property type="entry name" value="Ald_Oxase/Xan_DH_a/b"/>
</dbReference>
<dbReference type="STRING" id="1827387.A4S15_03970"/>
<keyword evidence="8" id="KW-0411">Iron-sulfur</keyword>
<dbReference type="SUPFAM" id="SSF54665">
    <property type="entry name" value="CO dehydrogenase molybdoprotein N-domain-like"/>
    <property type="match status" value="1"/>
</dbReference>
<dbReference type="Gene3D" id="3.30.365.10">
    <property type="entry name" value="Aldehyde oxidase/xanthine dehydrogenase, molybdopterin binding domain"/>
    <property type="match status" value="4"/>
</dbReference>
<sequence>MNFSARSKLGETDSGSVVGQAIAHDSARGHVSGKALYIDDLPEPAVTFHVAPIMATSARGRLLSLDVEEVRASEGVVAVLMAGDVPGCNDCSPVDFDVDPIFASETISFHGQVVGAVIATSHLLARQAARRALIDIASEVPLVEAAAALAADARLMPDYAFQRGDVTAGFAAAAHRLNGRIAIGGQEHFYLEGQAALAIPGEGGDMLVHSSTQHPSEVQHIVARALGVASHAVQCEVRRMGGGFGGKESQASQWAAIAAIAARHMGAACKLRLDRDDDMMLTGKRHDCLVDYEVGFDGEGRIGVLASHFAMRCGYSADLSLGVCDRTLFHADNAYYLPACDLVSARLRTNTVSNTAFRGFGGPQGMVAVERVIDAIAWHLGCDPLDIRKRNLYGVMGLTTPYGMDIDDNILPELVEALERSSDYRQRRSAISAYNTASPVLKRGLALTPVKFGISFTLIHLNQAGALVHIYADGSVALNHGGTEMGQGLYIKVAQVVADEFALPLEAIRITATTTAKVPNTGPTAASAGSDLNAMAAREAARTIKARLVDFCSERYQVPAPDIRFVDGQVVIGTERLSFGDVVREAVRARISLSSTGFYRTPDIHWDRAAKSGRPFYYFAYGAACSEVEIDTTTGEMQVRRIDILHDVGASLNPAIDIGQIEGGFVQGMGWLTTEELVFDEAGRLRTHAPSTYKIPVASDVPEDFRVALWQSPNRRETIYRSKAVGEPPLMLAISVWSAIADAIHAVAPGEQVGLHAPATPEAILAAIKAIRHPGGERP</sequence>
<evidence type="ECO:0000256" key="9">
    <source>
        <dbReference type="ARBA" id="ARBA00034078"/>
    </source>
</evidence>
<evidence type="ECO:0000256" key="7">
    <source>
        <dbReference type="ARBA" id="ARBA00023004"/>
    </source>
</evidence>
<dbReference type="FunFam" id="3.30.365.10:FF:000001">
    <property type="entry name" value="Xanthine dehydrogenase oxidase"/>
    <property type="match status" value="1"/>
</dbReference>
<dbReference type="Pfam" id="PF20256">
    <property type="entry name" value="MoCoBD_2"/>
    <property type="match status" value="1"/>
</dbReference>
<dbReference type="FunFam" id="3.30.365.10:FF:000002">
    <property type="entry name" value="Xanthine dehydrogenase oxidase"/>
    <property type="match status" value="1"/>
</dbReference>
<comment type="caution">
    <text evidence="12">The sequence shown here is derived from an EMBL/GenBank/DDBJ whole genome shotgun (WGS) entry which is preliminary data.</text>
</comment>
<comment type="cofactor">
    <cofactor evidence="1">
        <name>Mo-molybdopterin</name>
        <dbReference type="ChEBI" id="CHEBI:71302"/>
    </cofactor>
</comment>
<comment type="cofactor">
    <cofactor evidence="9">
        <name>[2Fe-2S] cluster</name>
        <dbReference type="ChEBI" id="CHEBI:190135"/>
    </cofactor>
</comment>
<dbReference type="InterPro" id="IPR014309">
    <property type="entry name" value="Xanthine_DH_Mopterin-bd_su"/>
</dbReference>
<dbReference type="Gene3D" id="3.90.1170.50">
    <property type="entry name" value="Aldehyde oxidase/xanthine dehydrogenase, a/b hammerhead"/>
    <property type="match status" value="1"/>
</dbReference>